<dbReference type="RefSeq" id="XP_016253804.1">
    <property type="nucleotide sequence ID" value="XM_016386876.1"/>
</dbReference>
<dbReference type="Proteomes" id="UP000054466">
    <property type="component" value="Unassembled WGS sequence"/>
</dbReference>
<evidence type="ECO:0008006" key="5">
    <source>
        <dbReference type="Google" id="ProtNLM"/>
    </source>
</evidence>
<evidence type="ECO:0000256" key="2">
    <source>
        <dbReference type="SAM" id="Phobius"/>
    </source>
</evidence>
<feature type="transmembrane region" description="Helical" evidence="2">
    <location>
        <begin position="296"/>
        <end position="317"/>
    </location>
</feature>
<feature type="transmembrane region" description="Helical" evidence="2">
    <location>
        <begin position="503"/>
        <end position="522"/>
    </location>
</feature>
<sequence>MQKQCLPFRTESKQLVTLLPKGTFEQRQRENPLASLDDGLDLDFRFYVQWASLGLELELEVCEPSTDLQCWANFFLPFFVQTFPESSQFLFLILRDKRKRTCHRLALAGLSVGICWCPNAREGISDQSIYLRNNMSNSNPELEEKPPSPSTTPAAPLSSFSSSPPDPRPASEEDNVVASRYLIKRPKALQWFHNGTLERESEEERQAGRFELFLDLLYVALVANFAEDLAEHPSGAGLVKYLLIFAPAWHIWSDLREIMNSYYNDDLVQRGVILWVMALMVLYGNNARLVAEDIGAMRTVVGAFMTARLTVAGVYLISSFASFQHRTQARVMAGFIFVGLLIWIPLYFESVSLRAKIAVAVVGIVYHEVTWVITFGTWIKRHLKLEYSTAVDINHEIDRLAAFYIIVLGEYLYSIVVGDPAAIGLNMGLLKAVWTLIIAFCLNWLYVNGDGSLNSVHPIRRSVTTAFTFFTLHMPLAASLLVGGHICAVSAGQEDLDSGERWLMGGGLGVGMLCLWILAMLFHVQDSCELIMPKTPRVGMRLVVAIILVLLPLVDEERFDAVQLLSTVMGLIVFVTVWETVGGLRKDSKVYEKWEAGNPLSD</sequence>
<dbReference type="PANTHER" id="PTHR36840:SF1">
    <property type="entry name" value="BLL5714 PROTEIN"/>
    <property type="match status" value="1"/>
</dbReference>
<dbReference type="OrthoDB" id="191995at2759"/>
<feature type="transmembrane region" description="Helical" evidence="2">
    <location>
        <begin position="423"/>
        <end position="446"/>
    </location>
</feature>
<evidence type="ECO:0000256" key="1">
    <source>
        <dbReference type="SAM" id="MobiDB-lite"/>
    </source>
</evidence>
<evidence type="ECO:0000313" key="4">
    <source>
        <dbReference type="Proteomes" id="UP000054466"/>
    </source>
</evidence>
<keyword evidence="4" id="KW-1185">Reference proteome</keyword>
<dbReference type="STRING" id="569365.A0A0D2CQW4"/>
<feature type="region of interest" description="Disordered" evidence="1">
    <location>
        <begin position="135"/>
        <end position="172"/>
    </location>
</feature>
<feature type="transmembrane region" description="Helical" evidence="2">
    <location>
        <begin position="354"/>
        <end position="379"/>
    </location>
</feature>
<name>A0A0D2CQW4_9EURO</name>
<organism evidence="3 4">
    <name type="scientific">Cladophialophora immunda</name>
    <dbReference type="NCBI Taxonomy" id="569365"/>
    <lineage>
        <taxon>Eukaryota</taxon>
        <taxon>Fungi</taxon>
        <taxon>Dikarya</taxon>
        <taxon>Ascomycota</taxon>
        <taxon>Pezizomycotina</taxon>
        <taxon>Eurotiomycetes</taxon>
        <taxon>Chaetothyriomycetidae</taxon>
        <taxon>Chaetothyriales</taxon>
        <taxon>Herpotrichiellaceae</taxon>
        <taxon>Cladophialophora</taxon>
    </lineage>
</organism>
<dbReference type="PANTHER" id="PTHR36840">
    <property type="entry name" value="BLL5714 PROTEIN"/>
    <property type="match status" value="1"/>
</dbReference>
<feature type="transmembrane region" description="Helical" evidence="2">
    <location>
        <begin position="467"/>
        <end position="491"/>
    </location>
</feature>
<reference evidence="3 4" key="1">
    <citation type="submission" date="2015-01" db="EMBL/GenBank/DDBJ databases">
        <title>The Genome Sequence of Cladophialophora immunda CBS83496.</title>
        <authorList>
            <consortium name="The Broad Institute Genomics Platform"/>
            <person name="Cuomo C."/>
            <person name="de Hoog S."/>
            <person name="Gorbushina A."/>
            <person name="Stielow B."/>
            <person name="Teixiera M."/>
            <person name="Abouelleil A."/>
            <person name="Chapman S.B."/>
            <person name="Priest M."/>
            <person name="Young S.K."/>
            <person name="Wortman J."/>
            <person name="Nusbaum C."/>
            <person name="Birren B."/>
        </authorList>
    </citation>
    <scope>NUCLEOTIDE SEQUENCE [LARGE SCALE GENOMIC DNA]</scope>
    <source>
        <strain evidence="3 4">CBS 83496</strain>
    </source>
</reference>
<feature type="compositionally biased region" description="Low complexity" evidence="1">
    <location>
        <begin position="151"/>
        <end position="163"/>
    </location>
</feature>
<dbReference type="VEuPathDB" id="FungiDB:PV07_00425"/>
<dbReference type="InterPro" id="IPR010640">
    <property type="entry name" value="Low_temperature_requirement_A"/>
</dbReference>
<keyword evidence="2" id="KW-1133">Transmembrane helix</keyword>
<dbReference type="EMBL" id="KN847040">
    <property type="protein sequence ID" value="KIW33588.1"/>
    <property type="molecule type" value="Genomic_DNA"/>
</dbReference>
<dbReference type="Pfam" id="PF06772">
    <property type="entry name" value="LtrA"/>
    <property type="match status" value="1"/>
</dbReference>
<accession>A0A0D2CQW4</accession>
<protein>
    <recommendedName>
        <fullName evidence="5">Low temperature requirement protein LtrA</fullName>
    </recommendedName>
</protein>
<feature type="transmembrane region" description="Helical" evidence="2">
    <location>
        <begin position="400"/>
        <end position="417"/>
    </location>
</feature>
<keyword evidence="2" id="KW-0812">Transmembrane</keyword>
<feature type="transmembrane region" description="Helical" evidence="2">
    <location>
        <begin position="561"/>
        <end position="581"/>
    </location>
</feature>
<feature type="transmembrane region" description="Helical" evidence="2">
    <location>
        <begin position="329"/>
        <end position="348"/>
    </location>
</feature>
<keyword evidence="2" id="KW-0472">Membrane</keyword>
<proteinExistence type="predicted"/>
<feature type="transmembrane region" description="Helical" evidence="2">
    <location>
        <begin position="267"/>
        <end position="284"/>
    </location>
</feature>
<dbReference type="GeneID" id="27339619"/>
<dbReference type="AlphaFoldDB" id="A0A0D2CQW4"/>
<evidence type="ECO:0000313" key="3">
    <source>
        <dbReference type="EMBL" id="KIW33588.1"/>
    </source>
</evidence>
<feature type="transmembrane region" description="Helical" evidence="2">
    <location>
        <begin position="538"/>
        <end position="555"/>
    </location>
</feature>
<dbReference type="HOGENOM" id="CLU_022899_0_0_1"/>
<gene>
    <name evidence="3" type="ORF">PV07_00425</name>
</gene>